<protein>
    <submittedName>
        <fullName evidence="1">CPXCG motif-containing cysteine-rich protein</fullName>
    </submittedName>
</protein>
<name>A0ABS5ZA70_9GAMM</name>
<gene>
    <name evidence="1" type="ORF">KCG35_07780</name>
</gene>
<dbReference type="RefSeq" id="WP_215819121.1">
    <property type="nucleotide sequence ID" value="NZ_JAGSOY010000013.1"/>
</dbReference>
<organism evidence="1 2">
    <name type="scientific">Zooshikella harenae</name>
    <dbReference type="NCBI Taxonomy" id="2827238"/>
    <lineage>
        <taxon>Bacteria</taxon>
        <taxon>Pseudomonadati</taxon>
        <taxon>Pseudomonadota</taxon>
        <taxon>Gammaproteobacteria</taxon>
        <taxon>Oceanospirillales</taxon>
        <taxon>Zooshikellaceae</taxon>
        <taxon>Zooshikella</taxon>
    </lineage>
</organism>
<dbReference type="EMBL" id="JAGSOY010000013">
    <property type="protein sequence ID" value="MBU2710957.1"/>
    <property type="molecule type" value="Genomic_DNA"/>
</dbReference>
<reference evidence="1 2" key="1">
    <citation type="submission" date="2021-04" db="EMBL/GenBank/DDBJ databases">
        <authorList>
            <person name="Pira H."/>
            <person name="Risdian C."/>
            <person name="Wink J."/>
        </authorList>
    </citation>
    <scope>NUCLEOTIDE SEQUENCE [LARGE SCALE GENOMIC DNA]</scope>
    <source>
        <strain evidence="1 2">WH53</strain>
    </source>
</reference>
<dbReference type="Pfam" id="PF14255">
    <property type="entry name" value="Zn_ribbon_21"/>
    <property type="match status" value="1"/>
</dbReference>
<evidence type="ECO:0000313" key="2">
    <source>
        <dbReference type="Proteomes" id="UP000690515"/>
    </source>
</evidence>
<sequence>MESIQWLTLQCPYCGEPFNAAIEPLCDIQDFIEDCQICCRPIRLVVDYDPIQQQADIKVFTMDDC</sequence>
<comment type="caution">
    <text evidence="1">The sequence shown here is derived from an EMBL/GenBank/DDBJ whole genome shotgun (WGS) entry which is preliminary data.</text>
</comment>
<dbReference type="InterPro" id="IPR025990">
    <property type="entry name" value="zinc_ribbon_bacterial"/>
</dbReference>
<evidence type="ECO:0000313" key="1">
    <source>
        <dbReference type="EMBL" id="MBU2710957.1"/>
    </source>
</evidence>
<proteinExistence type="predicted"/>
<dbReference type="Proteomes" id="UP000690515">
    <property type="component" value="Unassembled WGS sequence"/>
</dbReference>
<keyword evidence="2" id="KW-1185">Reference proteome</keyword>
<accession>A0ABS5ZA70</accession>